<dbReference type="EMBL" id="RBNI01024969">
    <property type="protein sequence ID" value="RUO95886.1"/>
    <property type="molecule type" value="Genomic_DNA"/>
</dbReference>
<dbReference type="AlphaFoldDB" id="A0A432ZZN5"/>
<reference evidence="2 3" key="1">
    <citation type="journal article" date="2018" name="New Phytol.">
        <title>Phylogenomics of Endogonaceae and evolution of mycorrhizas within Mucoromycota.</title>
        <authorList>
            <person name="Chang Y."/>
            <person name="Desiro A."/>
            <person name="Na H."/>
            <person name="Sandor L."/>
            <person name="Lipzen A."/>
            <person name="Clum A."/>
            <person name="Barry K."/>
            <person name="Grigoriev I.V."/>
            <person name="Martin F.M."/>
            <person name="Stajich J.E."/>
            <person name="Smith M.E."/>
            <person name="Bonito G."/>
            <person name="Spatafora J.W."/>
        </authorList>
    </citation>
    <scope>NUCLEOTIDE SEQUENCE [LARGE SCALE GENOMIC DNA]</scope>
    <source>
        <strain evidence="2 3">GMNB39</strain>
    </source>
</reference>
<gene>
    <name evidence="2" type="ORF">BC936DRAFT_143013</name>
</gene>
<dbReference type="Proteomes" id="UP000268093">
    <property type="component" value="Unassembled WGS sequence"/>
</dbReference>
<evidence type="ECO:0000256" key="1">
    <source>
        <dbReference type="SAM" id="MobiDB-lite"/>
    </source>
</evidence>
<feature type="compositionally biased region" description="Basic and acidic residues" evidence="1">
    <location>
        <begin position="7"/>
        <end position="24"/>
    </location>
</feature>
<sequence length="79" mass="9091">MNPTTPEDSRRSSELNRPFKKEIVFSEDEDEEIGHRGNDSNDEDEDEIDGPEAADLLQNEKAIKSGYLLKKGERRRRVS</sequence>
<evidence type="ECO:0000313" key="2">
    <source>
        <dbReference type="EMBL" id="RUO95886.1"/>
    </source>
</evidence>
<organism evidence="2 3">
    <name type="scientific">Jimgerdemannia flammicorona</name>
    <dbReference type="NCBI Taxonomy" id="994334"/>
    <lineage>
        <taxon>Eukaryota</taxon>
        <taxon>Fungi</taxon>
        <taxon>Fungi incertae sedis</taxon>
        <taxon>Mucoromycota</taxon>
        <taxon>Mucoromycotina</taxon>
        <taxon>Endogonomycetes</taxon>
        <taxon>Endogonales</taxon>
        <taxon>Endogonaceae</taxon>
        <taxon>Jimgerdemannia</taxon>
    </lineage>
</organism>
<comment type="caution">
    <text evidence="2">The sequence shown here is derived from an EMBL/GenBank/DDBJ whole genome shotgun (WGS) entry which is preliminary data.</text>
</comment>
<proteinExistence type="predicted"/>
<feature type="compositionally biased region" description="Acidic residues" evidence="1">
    <location>
        <begin position="40"/>
        <end position="52"/>
    </location>
</feature>
<dbReference type="OrthoDB" id="2157866at2759"/>
<feature type="region of interest" description="Disordered" evidence="1">
    <location>
        <begin position="1"/>
        <end position="59"/>
    </location>
</feature>
<feature type="non-terminal residue" evidence="2">
    <location>
        <position position="79"/>
    </location>
</feature>
<accession>A0A432ZZN5</accession>
<protein>
    <submittedName>
        <fullName evidence="2">Uncharacterized protein</fullName>
    </submittedName>
</protein>
<name>A0A432ZZN5_9FUNG</name>
<keyword evidence="3" id="KW-1185">Reference proteome</keyword>
<evidence type="ECO:0000313" key="3">
    <source>
        <dbReference type="Proteomes" id="UP000268093"/>
    </source>
</evidence>